<evidence type="ECO:0000313" key="2">
    <source>
        <dbReference type="EMBL" id="TDC32578.1"/>
    </source>
</evidence>
<feature type="transmembrane region" description="Helical" evidence="1">
    <location>
        <begin position="54"/>
        <end position="70"/>
    </location>
</feature>
<organism evidence="2 3">
    <name type="scientific">Kribbella albertanoniae</name>
    <dbReference type="NCBI Taxonomy" id="1266829"/>
    <lineage>
        <taxon>Bacteria</taxon>
        <taxon>Bacillati</taxon>
        <taxon>Actinomycetota</taxon>
        <taxon>Actinomycetes</taxon>
        <taxon>Propionibacteriales</taxon>
        <taxon>Kribbellaceae</taxon>
        <taxon>Kribbella</taxon>
    </lineage>
</organism>
<keyword evidence="1" id="KW-0812">Transmembrane</keyword>
<gene>
    <name evidence="2" type="ORF">E1261_08000</name>
</gene>
<feature type="transmembrane region" description="Helical" evidence="1">
    <location>
        <begin position="82"/>
        <end position="97"/>
    </location>
</feature>
<dbReference type="EMBL" id="SMKA01000021">
    <property type="protein sequence ID" value="TDC32578.1"/>
    <property type="molecule type" value="Genomic_DNA"/>
</dbReference>
<feature type="transmembrane region" description="Helical" evidence="1">
    <location>
        <begin position="31"/>
        <end position="48"/>
    </location>
</feature>
<protein>
    <submittedName>
        <fullName evidence="2">DUF4956 domain-containing protein</fullName>
    </submittedName>
</protein>
<feature type="transmembrane region" description="Helical" evidence="1">
    <location>
        <begin position="6"/>
        <end position="24"/>
    </location>
</feature>
<keyword evidence="1" id="KW-1133">Transmembrane helix</keyword>
<sequence length="198" mass="21620">MSGLAIAIPADLLAVALLAYGIYFRRYHRRDLLLAYVALNIGVLAVTAMLADSGAGAGLGLGLFGILSIIRLRSDSITQEEVAYYFVALAMGLVNGLHPGPVWLAPVLSLLLVAVMYTVDHPRLISRSHRQKVVLDRAYPQVSEIRPVLEQLLGAEVKYFVVLDLDLVTDTTVVDVRYRSRTKVSRAARPAPVHQFAA</sequence>
<proteinExistence type="predicted"/>
<dbReference type="OrthoDB" id="3827267at2"/>
<dbReference type="InterPro" id="IPR032531">
    <property type="entry name" value="DUF4956"/>
</dbReference>
<name>A0A4R4QB33_9ACTN</name>
<keyword evidence="3" id="KW-1185">Reference proteome</keyword>
<comment type="caution">
    <text evidence="2">The sequence shown here is derived from an EMBL/GenBank/DDBJ whole genome shotgun (WGS) entry which is preliminary data.</text>
</comment>
<reference evidence="2 3" key="1">
    <citation type="submission" date="2019-03" db="EMBL/GenBank/DDBJ databases">
        <title>Draft genome sequences of novel Actinobacteria.</title>
        <authorList>
            <person name="Sahin N."/>
            <person name="Ay H."/>
            <person name="Saygin H."/>
        </authorList>
    </citation>
    <scope>NUCLEOTIDE SEQUENCE [LARGE SCALE GENOMIC DNA]</scope>
    <source>
        <strain evidence="2 3">JCM 30547</strain>
    </source>
</reference>
<keyword evidence="1" id="KW-0472">Membrane</keyword>
<dbReference type="AlphaFoldDB" id="A0A4R4QB33"/>
<dbReference type="Pfam" id="PF16316">
    <property type="entry name" value="DUF4956"/>
    <property type="match status" value="1"/>
</dbReference>
<dbReference type="RefSeq" id="WP_132404269.1">
    <property type="nucleotide sequence ID" value="NZ_SMKA01000021.1"/>
</dbReference>
<evidence type="ECO:0000313" key="3">
    <source>
        <dbReference type="Proteomes" id="UP000295075"/>
    </source>
</evidence>
<accession>A0A4R4QB33</accession>
<evidence type="ECO:0000256" key="1">
    <source>
        <dbReference type="SAM" id="Phobius"/>
    </source>
</evidence>
<dbReference type="Proteomes" id="UP000295075">
    <property type="component" value="Unassembled WGS sequence"/>
</dbReference>